<dbReference type="GeneID" id="28853705"/>
<feature type="compositionally biased region" description="Polar residues" evidence="1">
    <location>
        <begin position="289"/>
        <end position="316"/>
    </location>
</feature>
<evidence type="ECO:0000313" key="2">
    <source>
        <dbReference type="EMBL" id="OAQ58444.1"/>
    </source>
</evidence>
<gene>
    <name evidence="2" type="ORF">VFPPC_11573</name>
</gene>
<feature type="region of interest" description="Disordered" evidence="1">
    <location>
        <begin position="212"/>
        <end position="324"/>
    </location>
</feature>
<dbReference type="AlphaFoldDB" id="A0A179EZ22"/>
<dbReference type="KEGG" id="pchm:VFPPC_11573"/>
<dbReference type="EMBL" id="LSBJ02000016">
    <property type="protein sequence ID" value="OAQ58444.1"/>
    <property type="molecule type" value="Genomic_DNA"/>
</dbReference>
<dbReference type="Proteomes" id="UP000078397">
    <property type="component" value="Unassembled WGS sequence"/>
</dbReference>
<sequence length="497" mass="55125">METFEEPGFTCLACAWALGFKMSSPSNIVSDAFDIMQQKENTKTVSSMPNWHYYNVLPHVCVNGASTVDAPQASTVDIESSAEEFYTFGSEYYSFEISTTITGDVLVPGGLRRHQSRTSVGPVLSQYPIMQFAVDISQPDVQLQSPSPRDYPSLVSTPDAVQLSPVQSHPDPPVAVDLYQCWSAYNANPESTHPMEDASQCAVELRGLIPSASPRTPAFEDGPGPCDGNSPDSTEKSHDHPVSLLRNRSIPLPTNWDQEEFEKNSQSNDTYEVEDKRHPNHALPRRTYNLRNLPSRSQSRHTYNLRNLPSRPQSNGKLKHSQRTDLTKVKRHSRANLEKMTVAGIFSHRLAADTCLRTSELDEWTSLLIDVSNHVPRSLSASGQDALSVLLDNVVVAQLSNPQEAGRKQKRDKQVTLMDTSDIAVELCNFMASPSALLRTLFPARSGIDTSHPGLPVRPNPQRSSALLIFIRQLNPVAPLNSKCLKNKSPKDIRWSP</sequence>
<reference evidence="2 3" key="1">
    <citation type="journal article" date="2016" name="PLoS Pathog.">
        <title>Biosynthesis of antibiotic leucinostatins in bio-control fungus Purpureocillium lilacinum and their inhibition on phytophthora revealed by genome mining.</title>
        <authorList>
            <person name="Wang G."/>
            <person name="Liu Z."/>
            <person name="Lin R."/>
            <person name="Li E."/>
            <person name="Mao Z."/>
            <person name="Ling J."/>
            <person name="Yang Y."/>
            <person name="Yin W.B."/>
            <person name="Xie B."/>
        </authorList>
    </citation>
    <scope>NUCLEOTIDE SEQUENCE [LARGE SCALE GENOMIC DNA]</scope>
    <source>
        <strain evidence="2">170</strain>
    </source>
</reference>
<evidence type="ECO:0000256" key="1">
    <source>
        <dbReference type="SAM" id="MobiDB-lite"/>
    </source>
</evidence>
<organism evidence="2 3">
    <name type="scientific">Pochonia chlamydosporia 170</name>
    <dbReference type="NCBI Taxonomy" id="1380566"/>
    <lineage>
        <taxon>Eukaryota</taxon>
        <taxon>Fungi</taxon>
        <taxon>Dikarya</taxon>
        <taxon>Ascomycota</taxon>
        <taxon>Pezizomycotina</taxon>
        <taxon>Sordariomycetes</taxon>
        <taxon>Hypocreomycetidae</taxon>
        <taxon>Hypocreales</taxon>
        <taxon>Clavicipitaceae</taxon>
        <taxon>Pochonia</taxon>
    </lineage>
</organism>
<comment type="caution">
    <text evidence="2">The sequence shown here is derived from an EMBL/GenBank/DDBJ whole genome shotgun (WGS) entry which is preliminary data.</text>
</comment>
<protein>
    <submittedName>
        <fullName evidence="2">Uncharacterized protein</fullName>
    </submittedName>
</protein>
<name>A0A179EZ22_METCM</name>
<accession>A0A179EZ22</accession>
<keyword evidence="3" id="KW-1185">Reference proteome</keyword>
<dbReference type="RefSeq" id="XP_018136604.1">
    <property type="nucleotide sequence ID" value="XM_018289711.1"/>
</dbReference>
<proteinExistence type="predicted"/>
<evidence type="ECO:0000313" key="3">
    <source>
        <dbReference type="Proteomes" id="UP000078397"/>
    </source>
</evidence>